<dbReference type="Proteomes" id="UP001162483">
    <property type="component" value="Unassembled WGS sequence"/>
</dbReference>
<keyword evidence="2" id="KW-1185">Reference proteome</keyword>
<gene>
    <name evidence="1" type="ORF">SPARVUS_LOCUS9358407</name>
</gene>
<reference evidence="1" key="1">
    <citation type="submission" date="2023-05" db="EMBL/GenBank/DDBJ databases">
        <authorList>
            <person name="Stuckert A."/>
        </authorList>
    </citation>
    <scope>NUCLEOTIDE SEQUENCE</scope>
</reference>
<evidence type="ECO:0000313" key="2">
    <source>
        <dbReference type="Proteomes" id="UP001162483"/>
    </source>
</evidence>
<protein>
    <submittedName>
        <fullName evidence="1">Uncharacterized protein</fullName>
    </submittedName>
</protein>
<sequence>MMSGSDILPTTIHVTTDWPITQRACTAIGVPLCPEDTPLRNTVRAVIGHSLSHDTRLL</sequence>
<name>A0ABN9E7G2_9NEOB</name>
<proteinExistence type="predicted"/>
<comment type="caution">
    <text evidence="1">The sequence shown here is derived from an EMBL/GenBank/DDBJ whole genome shotgun (WGS) entry which is preliminary data.</text>
</comment>
<evidence type="ECO:0000313" key="1">
    <source>
        <dbReference type="EMBL" id="CAI9580826.1"/>
    </source>
</evidence>
<accession>A0ABN9E7G2</accession>
<dbReference type="EMBL" id="CATNWA010015218">
    <property type="protein sequence ID" value="CAI9580826.1"/>
    <property type="molecule type" value="Genomic_DNA"/>
</dbReference>
<organism evidence="1 2">
    <name type="scientific">Staurois parvus</name>
    <dbReference type="NCBI Taxonomy" id="386267"/>
    <lineage>
        <taxon>Eukaryota</taxon>
        <taxon>Metazoa</taxon>
        <taxon>Chordata</taxon>
        <taxon>Craniata</taxon>
        <taxon>Vertebrata</taxon>
        <taxon>Euteleostomi</taxon>
        <taxon>Amphibia</taxon>
        <taxon>Batrachia</taxon>
        <taxon>Anura</taxon>
        <taxon>Neobatrachia</taxon>
        <taxon>Ranoidea</taxon>
        <taxon>Ranidae</taxon>
        <taxon>Staurois</taxon>
    </lineage>
</organism>